<protein>
    <submittedName>
        <fullName evidence="1">Uncharacterized protein</fullName>
    </submittedName>
</protein>
<dbReference type="EMBL" id="PPEI02000009">
    <property type="protein sequence ID" value="PWN59988.1"/>
    <property type="molecule type" value="Genomic_DNA"/>
</dbReference>
<evidence type="ECO:0000313" key="1">
    <source>
        <dbReference type="EMBL" id="PWN59988.1"/>
    </source>
</evidence>
<evidence type="ECO:0000313" key="2">
    <source>
        <dbReference type="Proteomes" id="UP000236182"/>
    </source>
</evidence>
<dbReference type="Proteomes" id="UP000236182">
    <property type="component" value="Unassembled WGS sequence"/>
</dbReference>
<dbReference type="AlphaFoldDB" id="A0A316WLD6"/>
<gene>
    <name evidence="1" type="ORF">C1638_020690</name>
</gene>
<accession>A0A316WLD6</accession>
<organism evidence="1 2">
    <name type="scientific">Chryseobacterium oncorhynchi</name>
    <dbReference type="NCBI Taxonomy" id="741074"/>
    <lineage>
        <taxon>Bacteria</taxon>
        <taxon>Pseudomonadati</taxon>
        <taxon>Bacteroidota</taxon>
        <taxon>Flavobacteriia</taxon>
        <taxon>Flavobacteriales</taxon>
        <taxon>Weeksellaceae</taxon>
        <taxon>Chryseobacterium group</taxon>
        <taxon>Chryseobacterium</taxon>
    </lineage>
</organism>
<reference evidence="1" key="1">
    <citation type="submission" date="2018-04" db="EMBL/GenBank/DDBJ databases">
        <title>Draft Genome Sequences of Chryseobacterium lactis NCTC11390T isolated from milk, Chryseobacterium oncorhynchi 701B-08T from rainbow trout, and Chryseobacterium viscerum 687B-08T from diseased fish.</title>
        <authorList>
            <person name="Jeong J.-J."/>
            <person name="Lee Y.J."/>
            <person name="Pathiraja D."/>
            <person name="Park B."/>
            <person name="Choi I.-G."/>
            <person name="Kim K.D."/>
        </authorList>
    </citation>
    <scope>NUCLEOTIDE SEQUENCE [LARGE SCALE GENOMIC DNA]</scope>
    <source>
        <strain evidence="1">701B-08</strain>
    </source>
</reference>
<dbReference type="RefSeq" id="WP_109623833.1">
    <property type="nucleotide sequence ID" value="NZ_PPEI02000009.1"/>
</dbReference>
<comment type="caution">
    <text evidence="1">The sequence shown here is derived from an EMBL/GenBank/DDBJ whole genome shotgun (WGS) entry which is preliminary data.</text>
</comment>
<keyword evidence="2" id="KW-1185">Reference proteome</keyword>
<proteinExistence type="predicted"/>
<name>A0A316WLD6_9FLAO</name>
<sequence>MKNTLNKITRIRSKVLIFPFLAIIILNSCENKKSENKSTDNSGNSIEKVNVSKETIAGNYCEQNYKDHLQRIVEKDGKFYLSFFNPLKKEFGKEAELINIPAEEYEKNFGLNAPNILAAYRVKNGFFIVTKKETIFTAPMGKSILKDGYALVTDISMPLIKLENE</sequence>